<reference evidence="3" key="1">
    <citation type="submission" date="2016-11" db="UniProtKB">
        <authorList>
            <consortium name="WormBaseParasite"/>
        </authorList>
    </citation>
    <scope>IDENTIFICATION</scope>
</reference>
<feature type="region of interest" description="Disordered" evidence="1">
    <location>
        <begin position="122"/>
        <end position="142"/>
    </location>
</feature>
<dbReference type="Gene3D" id="3.30.200.20">
    <property type="entry name" value="Phosphorylase Kinase, domain 1"/>
    <property type="match status" value="1"/>
</dbReference>
<proteinExistence type="predicted"/>
<sequence length="331" mass="37104">MDTSQSERMGQVVVTVLQEHPVVGMFCLPGLGMNHQKAKEKGQRSGCPARSVPPLLKDGQVIGGRYQVDFMISGGGFGQIFKVTDSVERVDLAIKVEPPEKDIEIEFIILSSLRGCVSRYPKDEGVSSTLEPYSRSSGERNDPGMFLYHHDAAGEEPERTAEGGRAEEVLSSDCLPNRAAGMARQISDKYGNIRRTRDHAGFRGTMRYASLQMHQKKEVGPGDDFIGLLYTMIELSEGTLPWATAKTAEQVQKIKETLGTPQLCQNQPKDMLTFANYAYELHWDVMPNYYKIEKLFFRCMGEGITGRTPYDWQKKKFKESEEQEVKGSKGE</sequence>
<evidence type="ECO:0000313" key="3">
    <source>
        <dbReference type="WBParaSite" id="L893_g1662.t1"/>
    </source>
</evidence>
<protein>
    <submittedName>
        <fullName evidence="3">Protein kinase domain-containing protein</fullName>
    </submittedName>
</protein>
<name>A0A1I7YI06_9BILA</name>
<dbReference type="Proteomes" id="UP000095287">
    <property type="component" value="Unplaced"/>
</dbReference>
<dbReference type="InterPro" id="IPR050235">
    <property type="entry name" value="CK1_Ser-Thr_kinase"/>
</dbReference>
<feature type="compositionally biased region" description="Polar residues" evidence="1">
    <location>
        <begin position="126"/>
        <end position="136"/>
    </location>
</feature>
<dbReference type="SUPFAM" id="SSF56112">
    <property type="entry name" value="Protein kinase-like (PK-like)"/>
    <property type="match status" value="2"/>
</dbReference>
<dbReference type="Gene3D" id="1.10.510.10">
    <property type="entry name" value="Transferase(Phosphotransferase) domain 1"/>
    <property type="match status" value="1"/>
</dbReference>
<dbReference type="PANTHER" id="PTHR11909">
    <property type="entry name" value="CASEIN KINASE-RELATED"/>
    <property type="match status" value="1"/>
</dbReference>
<dbReference type="InterPro" id="IPR011009">
    <property type="entry name" value="Kinase-like_dom_sf"/>
</dbReference>
<keyword evidence="2" id="KW-1185">Reference proteome</keyword>
<dbReference type="AlphaFoldDB" id="A0A1I7YI06"/>
<evidence type="ECO:0000313" key="2">
    <source>
        <dbReference type="Proteomes" id="UP000095287"/>
    </source>
</evidence>
<evidence type="ECO:0000256" key="1">
    <source>
        <dbReference type="SAM" id="MobiDB-lite"/>
    </source>
</evidence>
<dbReference type="WBParaSite" id="L893_g1662.t1">
    <property type="protein sequence ID" value="L893_g1662.t1"/>
    <property type="gene ID" value="L893_g1662"/>
</dbReference>
<accession>A0A1I7YI06</accession>
<organism evidence="2 3">
    <name type="scientific">Steinernema glaseri</name>
    <dbReference type="NCBI Taxonomy" id="37863"/>
    <lineage>
        <taxon>Eukaryota</taxon>
        <taxon>Metazoa</taxon>
        <taxon>Ecdysozoa</taxon>
        <taxon>Nematoda</taxon>
        <taxon>Chromadorea</taxon>
        <taxon>Rhabditida</taxon>
        <taxon>Tylenchina</taxon>
        <taxon>Panagrolaimomorpha</taxon>
        <taxon>Strongyloidoidea</taxon>
        <taxon>Steinernematidae</taxon>
        <taxon>Steinernema</taxon>
    </lineage>
</organism>